<evidence type="ECO:0000313" key="1">
    <source>
        <dbReference type="EMBL" id="CAI9728501.1"/>
    </source>
</evidence>
<name>A0AA36B7D7_OCTVU</name>
<sequence>MKRYNFRECGTKIDERIDIAQSHTLDEDVSVYIDIGLSWRRREHGFAFFRLMVQGTSNHSQLWLLTKTDQRAVTKRRKTS</sequence>
<protein>
    <submittedName>
        <fullName evidence="1">Uncharacterized protein</fullName>
    </submittedName>
</protein>
<keyword evidence="2" id="KW-1185">Reference proteome</keyword>
<dbReference type="EMBL" id="OX597822">
    <property type="protein sequence ID" value="CAI9728501.1"/>
    <property type="molecule type" value="Genomic_DNA"/>
</dbReference>
<gene>
    <name evidence="1" type="ORF">OCTVUL_1B029807</name>
</gene>
<reference evidence="1" key="1">
    <citation type="submission" date="2023-08" db="EMBL/GenBank/DDBJ databases">
        <authorList>
            <person name="Alioto T."/>
            <person name="Alioto T."/>
            <person name="Gomez Garrido J."/>
        </authorList>
    </citation>
    <scope>NUCLEOTIDE SEQUENCE</scope>
</reference>
<accession>A0AA36B7D7</accession>
<dbReference type="Proteomes" id="UP001162480">
    <property type="component" value="Chromosome 9"/>
</dbReference>
<dbReference type="AlphaFoldDB" id="A0AA36B7D7"/>
<evidence type="ECO:0000313" key="2">
    <source>
        <dbReference type="Proteomes" id="UP001162480"/>
    </source>
</evidence>
<organism evidence="1 2">
    <name type="scientific">Octopus vulgaris</name>
    <name type="common">Common octopus</name>
    <dbReference type="NCBI Taxonomy" id="6645"/>
    <lineage>
        <taxon>Eukaryota</taxon>
        <taxon>Metazoa</taxon>
        <taxon>Spiralia</taxon>
        <taxon>Lophotrochozoa</taxon>
        <taxon>Mollusca</taxon>
        <taxon>Cephalopoda</taxon>
        <taxon>Coleoidea</taxon>
        <taxon>Octopodiformes</taxon>
        <taxon>Octopoda</taxon>
        <taxon>Incirrata</taxon>
        <taxon>Octopodidae</taxon>
        <taxon>Octopus</taxon>
    </lineage>
</organism>
<proteinExistence type="predicted"/>